<dbReference type="GeneID" id="15011094"/>
<dbReference type="Proteomes" id="UP000201252">
    <property type="component" value="Segment"/>
</dbReference>
<accession>M4QTH6</accession>
<sequence length="90" mass="10923">MTSVYLVFEIQYECDDYESFEIPMLDSDHTKTFLTLNEAEDYLEEMKVKEMPRLLELAKKWEYKKTTYDELNDRFGVEHELEIKELVLTK</sequence>
<protein>
    <submittedName>
        <fullName evidence="1">Uncharacterized protein</fullName>
    </submittedName>
</protein>
<proteinExistence type="predicted"/>
<dbReference type="EMBL" id="HQ633071">
    <property type="protein sequence ID" value="AGH31689.1"/>
    <property type="molecule type" value="Genomic_DNA"/>
</dbReference>
<evidence type="ECO:0000313" key="2">
    <source>
        <dbReference type="Proteomes" id="UP000201252"/>
    </source>
</evidence>
<dbReference type="KEGG" id="vg:15011094"/>
<evidence type="ECO:0000313" key="1">
    <source>
        <dbReference type="EMBL" id="AGH31689.1"/>
    </source>
</evidence>
<dbReference type="RefSeq" id="YP_007674541.1">
    <property type="nucleotide sequence ID" value="NC_020851.1"/>
</dbReference>
<keyword evidence="2" id="KW-1185">Reference proteome</keyword>
<name>M4QTH6_9CAUD</name>
<reference evidence="1 2" key="1">
    <citation type="submission" date="2010-10" db="EMBL/GenBank/DDBJ databases">
        <title>The Genome Sequence of Synechococcus phage S-SKS1.</title>
        <authorList>
            <consortium name="The Broad Institute Genome Sequencing Platform"/>
            <person name="Henn M.R."/>
            <person name="Clokie M."/>
            <person name="Levin J."/>
            <person name="Malboeuf C."/>
            <person name="Casali M."/>
            <person name="Russ C."/>
            <person name="Lennon N."/>
            <person name="Chapman S.B."/>
            <person name="Erlich R."/>
            <person name="Young S.K."/>
            <person name="Yandava C."/>
            <person name="Zeng Q."/>
            <person name="Alvarado L."/>
            <person name="Anderson S."/>
            <person name="Berlin A."/>
            <person name="Chen Z."/>
            <person name="Freedman E."/>
            <person name="Gellesch M."/>
            <person name="Goldberg J."/>
            <person name="Green L."/>
            <person name="Griggs A."/>
            <person name="Gujja S."/>
            <person name="Heilman E.R."/>
            <person name="Heiman D."/>
            <person name="Hollinger A."/>
            <person name="Howarth C."/>
            <person name="Larson L."/>
            <person name="Mehta T."/>
            <person name="Pearson M."/>
            <person name="Roberts A."/>
            <person name="Ryan E."/>
            <person name="Saif S."/>
            <person name="Shea T."/>
            <person name="Shenoy N."/>
            <person name="Sisk P."/>
            <person name="Stolte C."/>
            <person name="Sykes S."/>
            <person name="White J."/>
            <person name="Haas B."/>
            <person name="Nusbaum C."/>
            <person name="Birren B."/>
        </authorList>
    </citation>
    <scope>NUCLEOTIDE SEQUENCE [LARGE SCALE GENOMIC DNA]</scope>
</reference>
<organism evidence="1 2">
    <name type="scientific">Synechococcus phage S-SKS1</name>
    <dbReference type="NCBI Taxonomy" id="754042"/>
    <lineage>
        <taxon>Viruses</taxon>
        <taxon>Duplodnaviria</taxon>
        <taxon>Heunggongvirae</taxon>
        <taxon>Uroviricota</taxon>
        <taxon>Caudoviricetes</taxon>
        <taxon>Llyrvirus</taxon>
        <taxon>Llyrvirus SSKS1</taxon>
    </lineage>
</organism>
<gene>
    <name evidence="1" type="ORF">SWZG_00183</name>
</gene>